<dbReference type="EMBL" id="BLXT01004211">
    <property type="protein sequence ID" value="GFO10895.1"/>
    <property type="molecule type" value="Genomic_DNA"/>
</dbReference>
<gene>
    <name evidence="1" type="ORF">PoB_003740000</name>
</gene>
<evidence type="ECO:0000313" key="2">
    <source>
        <dbReference type="Proteomes" id="UP000735302"/>
    </source>
</evidence>
<reference evidence="1 2" key="1">
    <citation type="journal article" date="2021" name="Elife">
        <title>Chloroplast acquisition without the gene transfer in kleptoplastic sea slugs, Plakobranchus ocellatus.</title>
        <authorList>
            <person name="Maeda T."/>
            <person name="Takahashi S."/>
            <person name="Yoshida T."/>
            <person name="Shimamura S."/>
            <person name="Takaki Y."/>
            <person name="Nagai Y."/>
            <person name="Toyoda A."/>
            <person name="Suzuki Y."/>
            <person name="Arimoto A."/>
            <person name="Ishii H."/>
            <person name="Satoh N."/>
            <person name="Nishiyama T."/>
            <person name="Hasebe M."/>
            <person name="Maruyama T."/>
            <person name="Minagawa J."/>
            <person name="Obokata J."/>
            <person name="Shigenobu S."/>
        </authorList>
    </citation>
    <scope>NUCLEOTIDE SEQUENCE [LARGE SCALE GENOMIC DNA]</scope>
</reference>
<organism evidence="1 2">
    <name type="scientific">Plakobranchus ocellatus</name>
    <dbReference type="NCBI Taxonomy" id="259542"/>
    <lineage>
        <taxon>Eukaryota</taxon>
        <taxon>Metazoa</taxon>
        <taxon>Spiralia</taxon>
        <taxon>Lophotrochozoa</taxon>
        <taxon>Mollusca</taxon>
        <taxon>Gastropoda</taxon>
        <taxon>Heterobranchia</taxon>
        <taxon>Euthyneura</taxon>
        <taxon>Panpulmonata</taxon>
        <taxon>Sacoglossa</taxon>
        <taxon>Placobranchoidea</taxon>
        <taxon>Plakobranchidae</taxon>
        <taxon>Plakobranchus</taxon>
    </lineage>
</organism>
<accession>A0AAV4AU99</accession>
<name>A0AAV4AU99_9GAST</name>
<comment type="caution">
    <text evidence="1">The sequence shown here is derived from an EMBL/GenBank/DDBJ whole genome shotgun (WGS) entry which is preliminary data.</text>
</comment>
<protein>
    <submittedName>
        <fullName evidence="1">Uncharacterized protein</fullName>
    </submittedName>
</protein>
<sequence>MENKSVCYYISYLTSTTEGDRGPVVSKVALKPLVLFKSEVTTCLLRGSVGGTVTSESVLKSEGTILSWVRTLPPSLHPAGGPDSLGSPYCGLAIYEKQTKKQQQQQQQKSHACYEQNV</sequence>
<dbReference type="AlphaFoldDB" id="A0AAV4AU99"/>
<evidence type="ECO:0000313" key="1">
    <source>
        <dbReference type="EMBL" id="GFO10895.1"/>
    </source>
</evidence>
<keyword evidence="2" id="KW-1185">Reference proteome</keyword>
<proteinExistence type="predicted"/>
<dbReference type="Proteomes" id="UP000735302">
    <property type="component" value="Unassembled WGS sequence"/>
</dbReference>